<keyword evidence="2" id="KW-1185">Reference proteome</keyword>
<evidence type="ECO:0000313" key="2">
    <source>
        <dbReference type="Proteomes" id="UP000637383"/>
    </source>
</evidence>
<organism evidence="1 2">
    <name type="scientific">Nostoc paludosum FACHB-159</name>
    <dbReference type="NCBI Taxonomy" id="2692908"/>
    <lineage>
        <taxon>Bacteria</taxon>
        <taxon>Bacillati</taxon>
        <taxon>Cyanobacteriota</taxon>
        <taxon>Cyanophyceae</taxon>
        <taxon>Nostocales</taxon>
        <taxon>Nostocaceae</taxon>
        <taxon>Nostoc</taxon>
    </lineage>
</organism>
<protein>
    <submittedName>
        <fullName evidence="1">Uncharacterized protein</fullName>
    </submittedName>
</protein>
<reference evidence="1 2" key="1">
    <citation type="journal article" date="2020" name="ISME J.">
        <title>Comparative genomics reveals insights into cyanobacterial evolution and habitat adaptation.</title>
        <authorList>
            <person name="Chen M.Y."/>
            <person name="Teng W.K."/>
            <person name="Zhao L."/>
            <person name="Hu C.X."/>
            <person name="Zhou Y.K."/>
            <person name="Han B.P."/>
            <person name="Song L.R."/>
            <person name="Shu W.S."/>
        </authorList>
    </citation>
    <scope>NUCLEOTIDE SEQUENCE [LARGE SCALE GENOMIC DNA]</scope>
    <source>
        <strain evidence="1 2">FACHB-159</strain>
    </source>
</reference>
<dbReference type="Proteomes" id="UP000637383">
    <property type="component" value="Unassembled WGS sequence"/>
</dbReference>
<gene>
    <name evidence="1" type="ORF">H6H03_24985</name>
</gene>
<evidence type="ECO:0000313" key="1">
    <source>
        <dbReference type="EMBL" id="MBD2737100.1"/>
    </source>
</evidence>
<accession>A0ABR8KFN7</accession>
<dbReference type="EMBL" id="JACJTU010000027">
    <property type="protein sequence ID" value="MBD2737100.1"/>
    <property type="molecule type" value="Genomic_DNA"/>
</dbReference>
<name>A0ABR8KFN7_9NOSO</name>
<proteinExistence type="predicted"/>
<dbReference type="RefSeq" id="WP_190957699.1">
    <property type="nucleotide sequence ID" value="NZ_JACJTU010000027.1"/>
</dbReference>
<sequence>MNNSNNREETCMVEILKEIQEMPKEYWPNLLAIIRVFRESVTIKQELLTYSQKELDKQEQEILNQQHQALKQLTKE</sequence>
<comment type="caution">
    <text evidence="1">The sequence shown here is derived from an EMBL/GenBank/DDBJ whole genome shotgun (WGS) entry which is preliminary data.</text>
</comment>